<evidence type="ECO:0000256" key="1">
    <source>
        <dbReference type="ARBA" id="ARBA00004479"/>
    </source>
</evidence>
<evidence type="ECO:0000256" key="4">
    <source>
        <dbReference type="ARBA" id="ARBA00022553"/>
    </source>
</evidence>
<evidence type="ECO:0000256" key="12">
    <source>
        <dbReference type="ARBA" id="ARBA00031263"/>
    </source>
</evidence>
<keyword evidence="7 13" id="KW-1133">Transmembrane helix</keyword>
<keyword evidence="9" id="KW-1015">Disulfide bond</keyword>
<keyword evidence="5 13" id="KW-0812">Transmembrane</keyword>
<keyword evidence="6" id="KW-0732">Signal</keyword>
<dbReference type="Proteomes" id="UP000265000">
    <property type="component" value="Unplaced"/>
</dbReference>
<dbReference type="STRING" id="8078.ENSFHEP00000012000"/>
<dbReference type="Gene3D" id="1.10.287.770">
    <property type="entry name" value="YojJ-like"/>
    <property type="match status" value="1"/>
</dbReference>
<evidence type="ECO:0000256" key="5">
    <source>
        <dbReference type="ARBA" id="ARBA00022692"/>
    </source>
</evidence>
<dbReference type="PANTHER" id="PTHR21409">
    <property type="entry name" value="HEMATOPOIETIC CELL SIGNAL TRANSDUCER"/>
    <property type="match status" value="1"/>
</dbReference>
<dbReference type="PANTHER" id="PTHR21409:SF1">
    <property type="entry name" value="HEMATOPOIETIC CELL SIGNAL TRANSDUCER"/>
    <property type="match status" value="1"/>
</dbReference>
<sequence length="92" mass="10258">MGVIGGALWFLNQGFQPTSFLLSFSVCLRSPDSNVSCYRIEPGTIAAIIFADLLLTLIIVVVTYRCASFQRRKLDNADKVYMNVRANLKNPN</sequence>
<name>A0A3Q2TAA9_FUNHE</name>
<evidence type="ECO:0000313" key="14">
    <source>
        <dbReference type="Ensembl" id="ENSFHEP00000012000.1"/>
    </source>
</evidence>
<comment type="similarity">
    <text evidence="2">Belongs to the DAP10 family.</text>
</comment>
<evidence type="ECO:0000256" key="11">
    <source>
        <dbReference type="ARBA" id="ARBA00031053"/>
    </source>
</evidence>
<dbReference type="GO" id="GO:0050776">
    <property type="term" value="P:regulation of immune response"/>
    <property type="evidence" value="ECO:0007669"/>
    <property type="project" value="InterPro"/>
</dbReference>
<evidence type="ECO:0000256" key="13">
    <source>
        <dbReference type="SAM" id="Phobius"/>
    </source>
</evidence>
<comment type="subcellular location">
    <subcellularLocation>
        <location evidence="1">Membrane</location>
        <topology evidence="1">Single-pass type I membrane protein</topology>
    </subcellularLocation>
</comment>
<dbReference type="Ensembl" id="ENSFHET00000031813.1">
    <property type="protein sequence ID" value="ENSFHEP00000012000.1"/>
    <property type="gene ID" value="ENSFHEG00000000307.1"/>
</dbReference>
<dbReference type="AlphaFoldDB" id="A0A3Q2TAA9"/>
<keyword evidence="10" id="KW-0325">Glycoprotein</keyword>
<evidence type="ECO:0000256" key="3">
    <source>
        <dbReference type="ARBA" id="ARBA00018050"/>
    </source>
</evidence>
<evidence type="ECO:0000256" key="6">
    <source>
        <dbReference type="ARBA" id="ARBA00022729"/>
    </source>
</evidence>
<reference evidence="14" key="1">
    <citation type="submission" date="2025-08" db="UniProtKB">
        <authorList>
            <consortium name="Ensembl"/>
        </authorList>
    </citation>
    <scope>IDENTIFICATION</scope>
</reference>
<reference evidence="14" key="2">
    <citation type="submission" date="2025-09" db="UniProtKB">
        <authorList>
            <consortium name="Ensembl"/>
        </authorList>
    </citation>
    <scope>IDENTIFICATION</scope>
</reference>
<proteinExistence type="inferred from homology"/>
<dbReference type="GO" id="GO:0043548">
    <property type="term" value="F:phosphatidylinositol 3-kinase binding"/>
    <property type="evidence" value="ECO:0007669"/>
    <property type="project" value="InterPro"/>
</dbReference>
<accession>A0A3Q2TAA9</accession>
<keyword evidence="8 13" id="KW-0472">Membrane</keyword>
<dbReference type="GO" id="GO:0051897">
    <property type="term" value="P:positive regulation of phosphatidylinositol 3-kinase/protein kinase B signal transduction"/>
    <property type="evidence" value="ECO:0007669"/>
    <property type="project" value="InterPro"/>
</dbReference>
<dbReference type="Pfam" id="PF07213">
    <property type="entry name" value="DAP10"/>
    <property type="match status" value="1"/>
</dbReference>
<evidence type="ECO:0000256" key="2">
    <source>
        <dbReference type="ARBA" id="ARBA00006724"/>
    </source>
</evidence>
<evidence type="ECO:0000256" key="7">
    <source>
        <dbReference type="ARBA" id="ARBA00022989"/>
    </source>
</evidence>
<dbReference type="GO" id="GO:0005102">
    <property type="term" value="F:signaling receptor binding"/>
    <property type="evidence" value="ECO:0007669"/>
    <property type="project" value="InterPro"/>
</dbReference>
<feature type="transmembrane region" description="Helical" evidence="13">
    <location>
        <begin position="45"/>
        <end position="64"/>
    </location>
</feature>
<organism evidence="14 15">
    <name type="scientific">Fundulus heteroclitus</name>
    <name type="common">Killifish</name>
    <name type="synonym">Mummichog</name>
    <dbReference type="NCBI Taxonomy" id="8078"/>
    <lineage>
        <taxon>Eukaryota</taxon>
        <taxon>Metazoa</taxon>
        <taxon>Chordata</taxon>
        <taxon>Craniata</taxon>
        <taxon>Vertebrata</taxon>
        <taxon>Euteleostomi</taxon>
        <taxon>Actinopterygii</taxon>
        <taxon>Neopterygii</taxon>
        <taxon>Teleostei</taxon>
        <taxon>Neoteleostei</taxon>
        <taxon>Acanthomorphata</taxon>
        <taxon>Ovalentaria</taxon>
        <taxon>Atherinomorphae</taxon>
        <taxon>Cyprinodontiformes</taxon>
        <taxon>Fundulidae</taxon>
        <taxon>Fundulus</taxon>
    </lineage>
</organism>
<dbReference type="GeneTree" id="ENSGT00670000099472"/>
<dbReference type="InterPro" id="IPR009861">
    <property type="entry name" value="HCST"/>
</dbReference>
<dbReference type="GO" id="GO:0016020">
    <property type="term" value="C:membrane"/>
    <property type="evidence" value="ECO:0007669"/>
    <property type="project" value="UniProtKB-SubCell"/>
</dbReference>
<keyword evidence="15" id="KW-1185">Reference proteome</keyword>
<protein>
    <recommendedName>
        <fullName evidence="3">Hematopoietic cell signal transducer</fullName>
    </recommendedName>
    <alternativeName>
        <fullName evidence="12">DNAX-activation protein 10</fullName>
    </alternativeName>
    <alternativeName>
        <fullName evidence="11">Membrane protein DAP10</fullName>
    </alternativeName>
</protein>
<keyword evidence="4" id="KW-0597">Phosphoprotein</keyword>
<evidence type="ECO:0000256" key="9">
    <source>
        <dbReference type="ARBA" id="ARBA00023157"/>
    </source>
</evidence>
<evidence type="ECO:0000256" key="10">
    <source>
        <dbReference type="ARBA" id="ARBA00023180"/>
    </source>
</evidence>
<evidence type="ECO:0000313" key="15">
    <source>
        <dbReference type="Proteomes" id="UP000265000"/>
    </source>
</evidence>
<evidence type="ECO:0000256" key="8">
    <source>
        <dbReference type="ARBA" id="ARBA00023136"/>
    </source>
</evidence>